<comment type="caution">
    <text evidence="1">The sequence shown here is derived from an EMBL/GenBank/DDBJ whole genome shotgun (WGS) entry which is preliminary data.</text>
</comment>
<organism evidence="1 2">
    <name type="scientific">Kribbella sancticallisti</name>
    <dbReference type="NCBI Taxonomy" id="460087"/>
    <lineage>
        <taxon>Bacteria</taxon>
        <taxon>Bacillati</taxon>
        <taxon>Actinomycetota</taxon>
        <taxon>Actinomycetes</taxon>
        <taxon>Propionibacteriales</taxon>
        <taxon>Kribbellaceae</taxon>
        <taxon>Kribbella</taxon>
    </lineage>
</organism>
<dbReference type="Gene3D" id="3.40.50.300">
    <property type="entry name" value="P-loop containing nucleotide triphosphate hydrolases"/>
    <property type="match status" value="1"/>
</dbReference>
<accession>A0ABP4NV58</accession>
<name>A0ABP4NV58_9ACTN</name>
<dbReference type="EMBL" id="BAAAOS010000018">
    <property type="protein sequence ID" value="GAA1568539.1"/>
    <property type="molecule type" value="Genomic_DNA"/>
</dbReference>
<dbReference type="SUPFAM" id="SSF52540">
    <property type="entry name" value="P-loop containing nucleoside triphosphate hydrolases"/>
    <property type="match status" value="1"/>
</dbReference>
<proteinExistence type="predicted"/>
<gene>
    <name evidence="1" type="ORF">GCM10009789_22440</name>
</gene>
<evidence type="ECO:0000313" key="1">
    <source>
        <dbReference type="EMBL" id="GAA1568539.1"/>
    </source>
</evidence>
<evidence type="ECO:0000313" key="2">
    <source>
        <dbReference type="Proteomes" id="UP001500393"/>
    </source>
</evidence>
<evidence type="ECO:0008006" key="3">
    <source>
        <dbReference type="Google" id="ProtNLM"/>
    </source>
</evidence>
<keyword evidence="2" id="KW-1185">Reference proteome</keyword>
<dbReference type="Proteomes" id="UP001500393">
    <property type="component" value="Unassembled WGS sequence"/>
</dbReference>
<sequence length="192" mass="20525">MDGMRKVVLITGMQAAGKSTIAPLLAARLGPPAATVDGDVFFHAVVSGAVGMTPDPDPEAVRQLELRYDASALVARHYLDAGFDFVCSDFILGSHVTRWLDSFAGFAEAHLVVLVPSVGSIVERELSRGSNAYRDWQGPGMTLADAVAALQEGLADTPRRGLWLDTTDQTAAESVEAILAAEMRSSRWQPVE</sequence>
<reference evidence="2" key="1">
    <citation type="journal article" date="2019" name="Int. J. Syst. Evol. Microbiol.">
        <title>The Global Catalogue of Microorganisms (GCM) 10K type strain sequencing project: providing services to taxonomists for standard genome sequencing and annotation.</title>
        <authorList>
            <consortium name="The Broad Institute Genomics Platform"/>
            <consortium name="The Broad Institute Genome Sequencing Center for Infectious Disease"/>
            <person name="Wu L."/>
            <person name="Ma J."/>
        </authorList>
    </citation>
    <scope>NUCLEOTIDE SEQUENCE [LARGE SCALE GENOMIC DNA]</scope>
    <source>
        <strain evidence="2">JCM 14969</strain>
    </source>
</reference>
<protein>
    <recommendedName>
        <fullName evidence="3">Chloramphenicol phosphotransferase-like protein</fullName>
    </recommendedName>
</protein>
<dbReference type="Pfam" id="PF07931">
    <property type="entry name" value="CPT"/>
    <property type="match status" value="1"/>
</dbReference>
<dbReference type="InterPro" id="IPR027417">
    <property type="entry name" value="P-loop_NTPase"/>
</dbReference>